<keyword evidence="4" id="KW-1185">Reference proteome</keyword>
<organism evidence="3 4">
    <name type="scientific">Actinoallomurus vinaceus</name>
    <dbReference type="NCBI Taxonomy" id="1080074"/>
    <lineage>
        <taxon>Bacteria</taxon>
        <taxon>Bacillati</taxon>
        <taxon>Actinomycetota</taxon>
        <taxon>Actinomycetes</taxon>
        <taxon>Streptosporangiales</taxon>
        <taxon>Thermomonosporaceae</taxon>
        <taxon>Actinoallomurus</taxon>
    </lineage>
</organism>
<protein>
    <recommendedName>
        <fullName evidence="5">MFS transporter</fullName>
    </recommendedName>
</protein>
<gene>
    <name evidence="3" type="ORF">GCM10023196_037080</name>
</gene>
<evidence type="ECO:0000256" key="1">
    <source>
        <dbReference type="SAM" id="MobiDB-lite"/>
    </source>
</evidence>
<evidence type="ECO:0008006" key="5">
    <source>
        <dbReference type="Google" id="ProtNLM"/>
    </source>
</evidence>
<accession>A0ABP8UCJ9</accession>
<evidence type="ECO:0000313" key="4">
    <source>
        <dbReference type="Proteomes" id="UP001501442"/>
    </source>
</evidence>
<proteinExistence type="predicted"/>
<keyword evidence="2" id="KW-1133">Transmembrane helix</keyword>
<sequence length="95" mass="9900">MRVYVDVPAHSFLLAIRAPLGAGTAWLFASTGQISGPYAALAFGFAAPAVLAQLGRLRGVDQAVQGNDARVESLKTPEVPMPGPVADQSQEVELP</sequence>
<keyword evidence="2" id="KW-0812">Transmembrane</keyword>
<reference evidence="4" key="1">
    <citation type="journal article" date="2019" name="Int. J. Syst. Evol. Microbiol.">
        <title>The Global Catalogue of Microorganisms (GCM) 10K type strain sequencing project: providing services to taxonomists for standard genome sequencing and annotation.</title>
        <authorList>
            <consortium name="The Broad Institute Genomics Platform"/>
            <consortium name="The Broad Institute Genome Sequencing Center for Infectious Disease"/>
            <person name="Wu L."/>
            <person name="Ma J."/>
        </authorList>
    </citation>
    <scope>NUCLEOTIDE SEQUENCE [LARGE SCALE GENOMIC DNA]</scope>
    <source>
        <strain evidence="4">JCM 17939</strain>
    </source>
</reference>
<evidence type="ECO:0000256" key="2">
    <source>
        <dbReference type="SAM" id="Phobius"/>
    </source>
</evidence>
<dbReference type="EMBL" id="BAABHK010000004">
    <property type="protein sequence ID" value="GAA4626911.1"/>
    <property type="molecule type" value="Genomic_DNA"/>
</dbReference>
<comment type="caution">
    <text evidence="3">The sequence shown here is derived from an EMBL/GenBank/DDBJ whole genome shotgun (WGS) entry which is preliminary data.</text>
</comment>
<name>A0ABP8UCJ9_9ACTN</name>
<feature type="region of interest" description="Disordered" evidence="1">
    <location>
        <begin position="72"/>
        <end position="95"/>
    </location>
</feature>
<evidence type="ECO:0000313" key="3">
    <source>
        <dbReference type="EMBL" id="GAA4626911.1"/>
    </source>
</evidence>
<keyword evidence="2" id="KW-0472">Membrane</keyword>
<dbReference type="Proteomes" id="UP001501442">
    <property type="component" value="Unassembled WGS sequence"/>
</dbReference>
<feature type="transmembrane region" description="Helical" evidence="2">
    <location>
        <begin position="35"/>
        <end position="54"/>
    </location>
</feature>
<feature type="transmembrane region" description="Helical" evidence="2">
    <location>
        <begin position="12"/>
        <end position="29"/>
    </location>
</feature>